<feature type="chain" id="PRO_5038593030" evidence="1">
    <location>
        <begin position="27"/>
        <end position="283"/>
    </location>
</feature>
<dbReference type="InterPro" id="IPR050248">
    <property type="entry name" value="Polysacc_deacetylase_ArnD"/>
</dbReference>
<dbReference type="InterPro" id="IPR002509">
    <property type="entry name" value="NODB_dom"/>
</dbReference>
<dbReference type="SUPFAM" id="SSF88713">
    <property type="entry name" value="Glycoside hydrolase/deacetylase"/>
    <property type="match status" value="1"/>
</dbReference>
<reference evidence="3" key="1">
    <citation type="journal article" date="2021" name="PeerJ">
        <title>Extensive microbial diversity within the chicken gut microbiome revealed by metagenomics and culture.</title>
        <authorList>
            <person name="Gilroy R."/>
            <person name="Ravi A."/>
            <person name="Getino M."/>
            <person name="Pursley I."/>
            <person name="Horton D.L."/>
            <person name="Alikhan N.F."/>
            <person name="Baker D."/>
            <person name="Gharbi K."/>
            <person name="Hall N."/>
            <person name="Watson M."/>
            <person name="Adriaenssens E.M."/>
            <person name="Foster-Nyarko E."/>
            <person name="Jarju S."/>
            <person name="Secka A."/>
            <person name="Antonio M."/>
            <person name="Oren A."/>
            <person name="Chaudhuri R.R."/>
            <person name="La Ragione R."/>
            <person name="Hildebrand F."/>
            <person name="Pallen M.J."/>
        </authorList>
    </citation>
    <scope>NUCLEOTIDE SEQUENCE</scope>
    <source>
        <strain evidence="3">2189</strain>
    </source>
</reference>
<dbReference type="EMBL" id="DXEW01000005">
    <property type="protein sequence ID" value="HIX49851.1"/>
    <property type="molecule type" value="Genomic_DNA"/>
</dbReference>
<feature type="domain" description="NodB homology" evidence="2">
    <location>
        <begin position="88"/>
        <end position="275"/>
    </location>
</feature>
<dbReference type="AlphaFoldDB" id="A0A9D1VZ74"/>
<evidence type="ECO:0000259" key="2">
    <source>
        <dbReference type="PROSITE" id="PS51677"/>
    </source>
</evidence>
<feature type="signal peptide" evidence="1">
    <location>
        <begin position="1"/>
        <end position="26"/>
    </location>
</feature>
<dbReference type="PROSITE" id="PS51677">
    <property type="entry name" value="NODB"/>
    <property type="match status" value="1"/>
</dbReference>
<dbReference type="GO" id="GO:0005975">
    <property type="term" value="P:carbohydrate metabolic process"/>
    <property type="evidence" value="ECO:0007669"/>
    <property type="project" value="InterPro"/>
</dbReference>
<keyword evidence="1" id="KW-0732">Signal</keyword>
<dbReference type="GO" id="GO:0016810">
    <property type="term" value="F:hydrolase activity, acting on carbon-nitrogen (but not peptide) bonds"/>
    <property type="evidence" value="ECO:0007669"/>
    <property type="project" value="InterPro"/>
</dbReference>
<dbReference type="CDD" id="cd10944">
    <property type="entry name" value="CE4_SmPgdA_like"/>
    <property type="match status" value="1"/>
</dbReference>
<dbReference type="PANTHER" id="PTHR10587">
    <property type="entry name" value="GLYCOSYL TRANSFERASE-RELATED"/>
    <property type="match status" value="1"/>
</dbReference>
<reference evidence="3" key="2">
    <citation type="submission" date="2021-04" db="EMBL/GenBank/DDBJ databases">
        <authorList>
            <person name="Gilroy R."/>
        </authorList>
    </citation>
    <scope>NUCLEOTIDE SEQUENCE</scope>
    <source>
        <strain evidence="3">2189</strain>
    </source>
</reference>
<name>A0A9D1VZ74_9FIRM</name>
<evidence type="ECO:0000313" key="3">
    <source>
        <dbReference type="EMBL" id="HIX49851.1"/>
    </source>
</evidence>
<comment type="caution">
    <text evidence="3">The sequence shown here is derived from an EMBL/GenBank/DDBJ whole genome shotgun (WGS) entry which is preliminary data.</text>
</comment>
<dbReference type="Pfam" id="PF01522">
    <property type="entry name" value="Polysacc_deac_1"/>
    <property type="match status" value="1"/>
</dbReference>
<dbReference type="PANTHER" id="PTHR10587:SF125">
    <property type="entry name" value="POLYSACCHARIDE DEACETYLASE YHEN-RELATED"/>
    <property type="match status" value="1"/>
</dbReference>
<accession>A0A9D1VZ74</accession>
<dbReference type="Gene3D" id="3.20.20.370">
    <property type="entry name" value="Glycoside hydrolase/deacetylase"/>
    <property type="match status" value="1"/>
</dbReference>
<dbReference type="InterPro" id="IPR011330">
    <property type="entry name" value="Glyco_hydro/deAcase_b/a-brl"/>
</dbReference>
<organism evidence="3 4">
    <name type="scientific">Candidatus Borkfalkia faecavium</name>
    <dbReference type="NCBI Taxonomy" id="2838508"/>
    <lineage>
        <taxon>Bacteria</taxon>
        <taxon>Bacillati</taxon>
        <taxon>Bacillota</taxon>
        <taxon>Clostridia</taxon>
        <taxon>Christensenellales</taxon>
        <taxon>Christensenellaceae</taxon>
        <taxon>Candidatus Borkfalkia</taxon>
    </lineage>
</organism>
<sequence>MKAFALLLAYLACLFGLPAVPTPAAASGAQAALFVAASGAQIALFTAATAETQATYGAAEAQEAPALSISSRFTPTVPTTAAEDTEQKVICLTFDDGPTDSTTPKVLDILDTFGVRATFFLIGRQISGREDIVRRTAAAGHAVGIHTYSHVYREIYASPQALLRDIAACRKAIRAALPGYEGKLYRFPGGEYGKPEALRRAVREAGLTVCAWNASADDSVLPHATADELFENAVRTGADKQSIVLLLHDGVNYRATVACLPRIIRHYKARGYRFETLQQKSGN</sequence>
<proteinExistence type="predicted"/>
<gene>
    <name evidence="3" type="ORF">H9851_01010</name>
</gene>
<evidence type="ECO:0000313" key="4">
    <source>
        <dbReference type="Proteomes" id="UP000886847"/>
    </source>
</evidence>
<protein>
    <submittedName>
        <fullName evidence="3">Polysaccharide deacetylase</fullName>
    </submittedName>
</protein>
<dbReference type="Proteomes" id="UP000886847">
    <property type="component" value="Unassembled WGS sequence"/>
</dbReference>
<evidence type="ECO:0000256" key="1">
    <source>
        <dbReference type="SAM" id="SignalP"/>
    </source>
</evidence>